<feature type="domain" description="Glycoside hydrolase family 5" evidence="3">
    <location>
        <begin position="73"/>
        <end position="189"/>
    </location>
</feature>
<dbReference type="PANTHER" id="PTHR31297">
    <property type="entry name" value="GLUCAN ENDO-1,6-BETA-GLUCOSIDASE B"/>
    <property type="match status" value="1"/>
</dbReference>
<gene>
    <name evidence="4" type="ORF">S12H4_22454</name>
</gene>
<sequence>SGLTKRSSFLQVKGKDIINQKGSRIYLRGVNLGGWLMMEGYILGGRNFAAQIFKQEFARLNGRRELENFKRLYRGNYITYQDIQRIKKMGANCLRVPFNYRLIQEDHAWNYLDSIIKWCKREDIYCILDLHAAPGSQNQDWHSDSDGRVLLWKESRYQRQYLAIWRRVASRYETEATVAGYDVLNEPAIKYQDYRPQNFILCCG</sequence>
<proteinExistence type="predicted"/>
<name>X1R5G1_9ZZZZ</name>
<dbReference type="Pfam" id="PF00150">
    <property type="entry name" value="Cellulase"/>
    <property type="match status" value="1"/>
</dbReference>
<dbReference type="GO" id="GO:0009251">
    <property type="term" value="P:glucan catabolic process"/>
    <property type="evidence" value="ECO:0007669"/>
    <property type="project" value="TreeGrafter"/>
</dbReference>
<evidence type="ECO:0000256" key="1">
    <source>
        <dbReference type="ARBA" id="ARBA00022801"/>
    </source>
</evidence>
<dbReference type="Gene3D" id="3.20.20.80">
    <property type="entry name" value="Glycosidases"/>
    <property type="match status" value="1"/>
</dbReference>
<protein>
    <recommendedName>
        <fullName evidence="3">Glycoside hydrolase family 5 domain-containing protein</fullName>
    </recommendedName>
</protein>
<keyword evidence="1" id="KW-0378">Hydrolase</keyword>
<dbReference type="GO" id="GO:0005576">
    <property type="term" value="C:extracellular region"/>
    <property type="evidence" value="ECO:0007669"/>
    <property type="project" value="TreeGrafter"/>
</dbReference>
<reference evidence="4" key="1">
    <citation type="journal article" date="2014" name="Front. Microbiol.">
        <title>High frequency of phylogenetically diverse reductive dehalogenase-homologous genes in deep subseafloor sedimentary metagenomes.</title>
        <authorList>
            <person name="Kawai M."/>
            <person name="Futagami T."/>
            <person name="Toyoda A."/>
            <person name="Takaki Y."/>
            <person name="Nishi S."/>
            <person name="Hori S."/>
            <person name="Arai W."/>
            <person name="Tsubouchi T."/>
            <person name="Morono Y."/>
            <person name="Uchiyama I."/>
            <person name="Ito T."/>
            <person name="Fujiyama A."/>
            <person name="Inagaki F."/>
            <person name="Takami H."/>
        </authorList>
    </citation>
    <scope>NUCLEOTIDE SEQUENCE</scope>
    <source>
        <strain evidence="4">Expedition CK06-06</strain>
    </source>
</reference>
<evidence type="ECO:0000259" key="3">
    <source>
        <dbReference type="Pfam" id="PF00150"/>
    </source>
</evidence>
<feature type="non-terminal residue" evidence="4">
    <location>
        <position position="1"/>
    </location>
</feature>
<keyword evidence="2" id="KW-0326">Glycosidase</keyword>
<dbReference type="EMBL" id="BARW01011708">
    <property type="protein sequence ID" value="GAI75778.1"/>
    <property type="molecule type" value="Genomic_DNA"/>
</dbReference>
<dbReference type="InterPro" id="IPR050386">
    <property type="entry name" value="Glycosyl_hydrolase_5"/>
</dbReference>
<dbReference type="SUPFAM" id="SSF51445">
    <property type="entry name" value="(Trans)glycosidases"/>
    <property type="match status" value="1"/>
</dbReference>
<dbReference type="InterPro" id="IPR017853">
    <property type="entry name" value="GH"/>
</dbReference>
<dbReference type="AlphaFoldDB" id="X1R5G1"/>
<dbReference type="InterPro" id="IPR001547">
    <property type="entry name" value="Glyco_hydro_5"/>
</dbReference>
<dbReference type="PANTHER" id="PTHR31297:SF13">
    <property type="entry name" value="PUTATIVE-RELATED"/>
    <property type="match status" value="1"/>
</dbReference>
<dbReference type="GO" id="GO:0008422">
    <property type="term" value="F:beta-glucosidase activity"/>
    <property type="evidence" value="ECO:0007669"/>
    <property type="project" value="TreeGrafter"/>
</dbReference>
<evidence type="ECO:0000256" key="2">
    <source>
        <dbReference type="ARBA" id="ARBA00023295"/>
    </source>
</evidence>
<accession>X1R5G1</accession>
<organism evidence="4">
    <name type="scientific">marine sediment metagenome</name>
    <dbReference type="NCBI Taxonomy" id="412755"/>
    <lineage>
        <taxon>unclassified sequences</taxon>
        <taxon>metagenomes</taxon>
        <taxon>ecological metagenomes</taxon>
    </lineage>
</organism>
<dbReference type="GO" id="GO:0009986">
    <property type="term" value="C:cell surface"/>
    <property type="evidence" value="ECO:0007669"/>
    <property type="project" value="TreeGrafter"/>
</dbReference>
<evidence type="ECO:0000313" key="4">
    <source>
        <dbReference type="EMBL" id="GAI75778.1"/>
    </source>
</evidence>
<comment type="caution">
    <text evidence="4">The sequence shown here is derived from an EMBL/GenBank/DDBJ whole genome shotgun (WGS) entry which is preliminary data.</text>
</comment>